<dbReference type="EMBL" id="MN508356">
    <property type="protein sequence ID" value="QFR59749.1"/>
    <property type="molecule type" value="Genomic_DNA"/>
</dbReference>
<evidence type="ECO:0000313" key="1">
    <source>
        <dbReference type="EMBL" id="QFR59749.1"/>
    </source>
</evidence>
<gene>
    <name evidence="1" type="ORF">VBApiPXC38_62</name>
</gene>
<organism evidence="1 2">
    <name type="scientific">Acinetobacter phage VB_ApiP_XC38</name>
    <dbReference type="NCBI Taxonomy" id="2655002"/>
    <lineage>
        <taxon>Viruses</taxon>
        <taxon>Duplodnaviria</taxon>
        <taxon>Heunggongvirae</taxon>
        <taxon>Uroviricota</taxon>
        <taxon>Caudoviricetes</taxon>
        <taxon>Schitoviridae</taxon>
        <taxon>Exceevirus</taxon>
        <taxon>Exceevirus Xc38</taxon>
    </lineage>
</organism>
<accession>A0A5P8PR49</accession>
<protein>
    <submittedName>
        <fullName evidence="1">Uncharacterized protein</fullName>
    </submittedName>
</protein>
<evidence type="ECO:0000313" key="2">
    <source>
        <dbReference type="Proteomes" id="UP000326537"/>
    </source>
</evidence>
<proteinExistence type="predicted"/>
<keyword evidence="2" id="KW-1185">Reference proteome</keyword>
<sequence length="62" mass="7196">MPSKIKPEFVPLYTVSDSLDDSWELIKSQLPITDVNDLKGLIMNYHNTFVVEKDKQNESNNR</sequence>
<name>A0A5P8PR49_9CAUD</name>
<reference evidence="1 2" key="1">
    <citation type="submission" date="2019-09" db="EMBL/GenBank/DDBJ databases">
        <title>The characteristics and genome analysis of VB_ApiP_XC38, a novel N4-like phage Infecting Acinetobacter pittii.</title>
        <authorList>
            <person name="Cheng M."/>
        </authorList>
    </citation>
    <scope>NUCLEOTIDE SEQUENCE [LARGE SCALE GENOMIC DNA]</scope>
</reference>
<dbReference type="Proteomes" id="UP000326537">
    <property type="component" value="Segment"/>
</dbReference>